<feature type="region of interest" description="Disordered" evidence="3">
    <location>
        <begin position="140"/>
        <end position="166"/>
    </location>
</feature>
<dbReference type="SUPFAM" id="SSF111369">
    <property type="entry name" value="HlyD-like secretion proteins"/>
    <property type="match status" value="1"/>
</dbReference>
<evidence type="ECO:0000259" key="6">
    <source>
        <dbReference type="Pfam" id="PF25973"/>
    </source>
</evidence>
<comment type="similarity">
    <text evidence="1">Belongs to the membrane fusion protein (MFP) (TC 8.A.1) family.</text>
</comment>
<dbReference type="Gene3D" id="2.40.30.170">
    <property type="match status" value="1"/>
</dbReference>
<dbReference type="Gene3D" id="2.40.420.20">
    <property type="match status" value="1"/>
</dbReference>
<dbReference type="PROSITE" id="PS51257">
    <property type="entry name" value="PROKAR_LIPOPROTEIN"/>
    <property type="match status" value="1"/>
</dbReference>
<evidence type="ECO:0000313" key="7">
    <source>
        <dbReference type="EMBL" id="PRC94946.1"/>
    </source>
</evidence>
<feature type="signal peptide" evidence="4">
    <location>
        <begin position="1"/>
        <end position="21"/>
    </location>
</feature>
<dbReference type="Proteomes" id="UP000237839">
    <property type="component" value="Unassembled WGS sequence"/>
</dbReference>
<reference evidence="7 8" key="1">
    <citation type="submission" date="2018-02" db="EMBL/GenBank/DDBJ databases">
        <title>Solimicrobium silvestre gen. nov., sp. nov., isolated from alpine forest soil.</title>
        <authorList>
            <person name="Margesin R."/>
            <person name="Albuquerque L."/>
            <person name="Zhang D.-C."/>
            <person name="Froufe H.J.C."/>
            <person name="Severino R."/>
            <person name="Roxo I."/>
            <person name="Egas C."/>
            <person name="Da Costa M.S."/>
        </authorList>
    </citation>
    <scope>NUCLEOTIDE SEQUENCE [LARGE SCALE GENOMIC DNA]</scope>
    <source>
        <strain evidence="7 8">S20-91</strain>
    </source>
</reference>
<dbReference type="GO" id="GO:1990281">
    <property type="term" value="C:efflux pump complex"/>
    <property type="evidence" value="ECO:0007669"/>
    <property type="project" value="TreeGrafter"/>
</dbReference>
<evidence type="ECO:0000259" key="5">
    <source>
        <dbReference type="Pfam" id="PF25954"/>
    </source>
</evidence>
<evidence type="ECO:0000256" key="1">
    <source>
        <dbReference type="ARBA" id="ARBA00009477"/>
    </source>
</evidence>
<name>A0A2S9H4Z2_9BURK</name>
<feature type="domain" description="CzcB-like barrel-sandwich hybrid" evidence="6">
    <location>
        <begin position="73"/>
        <end position="212"/>
    </location>
</feature>
<feature type="region of interest" description="Disordered" evidence="3">
    <location>
        <begin position="356"/>
        <end position="393"/>
    </location>
</feature>
<evidence type="ECO:0000313" key="8">
    <source>
        <dbReference type="Proteomes" id="UP000237839"/>
    </source>
</evidence>
<keyword evidence="2" id="KW-0175">Coiled coil</keyword>
<dbReference type="Gene3D" id="2.40.50.100">
    <property type="match status" value="1"/>
</dbReference>
<dbReference type="InterPro" id="IPR058647">
    <property type="entry name" value="BSH_CzcB-like"/>
</dbReference>
<keyword evidence="8" id="KW-1185">Reference proteome</keyword>
<feature type="domain" description="CusB-like beta-barrel" evidence="5">
    <location>
        <begin position="227"/>
        <end position="292"/>
    </location>
</feature>
<dbReference type="PANTHER" id="PTHR30469:SF15">
    <property type="entry name" value="HLYD FAMILY OF SECRETION PROTEINS"/>
    <property type="match status" value="1"/>
</dbReference>
<dbReference type="RefSeq" id="WP_105529857.1">
    <property type="nucleotide sequence ID" value="NZ_PUGF01000001.1"/>
</dbReference>
<dbReference type="PANTHER" id="PTHR30469">
    <property type="entry name" value="MULTIDRUG RESISTANCE PROTEIN MDTA"/>
    <property type="match status" value="1"/>
</dbReference>
<feature type="chain" id="PRO_5015647444" evidence="4">
    <location>
        <begin position="22"/>
        <end position="393"/>
    </location>
</feature>
<accession>A0A2S9H4Z2</accession>
<gene>
    <name evidence="7" type="ORF">S2091_0141</name>
</gene>
<dbReference type="OrthoDB" id="9806939at2"/>
<feature type="compositionally biased region" description="Low complexity" evidence="3">
    <location>
        <begin position="366"/>
        <end position="393"/>
    </location>
</feature>
<dbReference type="InterPro" id="IPR058792">
    <property type="entry name" value="Beta-barrel_RND_2"/>
</dbReference>
<feature type="coiled-coil region" evidence="2">
    <location>
        <begin position="112"/>
        <end position="139"/>
    </location>
</feature>
<dbReference type="AlphaFoldDB" id="A0A2S9H4Z2"/>
<dbReference type="Pfam" id="PF25954">
    <property type="entry name" value="Beta-barrel_RND_2"/>
    <property type="match status" value="1"/>
</dbReference>
<dbReference type="InterPro" id="IPR006143">
    <property type="entry name" value="RND_pump_MFP"/>
</dbReference>
<evidence type="ECO:0000256" key="2">
    <source>
        <dbReference type="SAM" id="Coils"/>
    </source>
</evidence>
<organism evidence="7 8">
    <name type="scientific">Solimicrobium silvestre</name>
    <dbReference type="NCBI Taxonomy" id="2099400"/>
    <lineage>
        <taxon>Bacteria</taxon>
        <taxon>Pseudomonadati</taxon>
        <taxon>Pseudomonadota</taxon>
        <taxon>Betaproteobacteria</taxon>
        <taxon>Burkholderiales</taxon>
        <taxon>Oxalobacteraceae</taxon>
        <taxon>Solimicrobium</taxon>
    </lineage>
</organism>
<evidence type="ECO:0000256" key="4">
    <source>
        <dbReference type="SAM" id="SignalP"/>
    </source>
</evidence>
<dbReference type="GO" id="GO:0015562">
    <property type="term" value="F:efflux transmembrane transporter activity"/>
    <property type="evidence" value="ECO:0007669"/>
    <property type="project" value="TreeGrafter"/>
</dbReference>
<keyword evidence="4" id="KW-0732">Signal</keyword>
<dbReference type="EMBL" id="PUGF01000001">
    <property type="protein sequence ID" value="PRC94946.1"/>
    <property type="molecule type" value="Genomic_DNA"/>
</dbReference>
<dbReference type="Pfam" id="PF25973">
    <property type="entry name" value="BSH_CzcB"/>
    <property type="match status" value="1"/>
</dbReference>
<sequence>MLPYSRSTLFVSTTLAIAAFACLSGCNNASSKSDKATVADILLIAPEDLTTIHTNAFASGPSITGSVQPERKADLRAEISSVVLQVLKENGEKVKKGDLLVRLDDTSIRDSLNSAQESERAATQSLEQAQRQYERLKTLRGSGMASAQQVEDAEIRRNTGQSDLSAANTRTVQARQQLQRTEIRAPFDGIISERKVSNGDTAQIGKELVKVIDPTSMRFEGLVSADTVSQVKIGQAVNFRINGYNGQNFNGTVKRVNPEANPVTRQVEVLVSFSDSAQPQVSGLYAEGQIEAGSIATLMIPEMSIVRNGDKTTAWTVKDNAIHKTIIALGARDLRRGDYVVKSGLSDGDILLRNPSTTLKDGQKVDASNKPAAKPAAATTSATAVATSDSTGK</sequence>
<dbReference type="Gene3D" id="1.10.287.470">
    <property type="entry name" value="Helix hairpin bin"/>
    <property type="match status" value="1"/>
</dbReference>
<comment type="caution">
    <text evidence="7">The sequence shown here is derived from an EMBL/GenBank/DDBJ whole genome shotgun (WGS) entry which is preliminary data.</text>
</comment>
<protein>
    <submittedName>
        <fullName evidence="7">Efflux transporter, RND family, MFP subunit</fullName>
    </submittedName>
</protein>
<evidence type="ECO:0000256" key="3">
    <source>
        <dbReference type="SAM" id="MobiDB-lite"/>
    </source>
</evidence>
<proteinExistence type="inferred from homology"/>
<dbReference type="NCBIfam" id="TIGR01730">
    <property type="entry name" value="RND_mfp"/>
    <property type="match status" value="1"/>
</dbReference>